<proteinExistence type="predicted"/>
<dbReference type="Pfam" id="PF03009">
    <property type="entry name" value="GDPD"/>
    <property type="match status" value="1"/>
</dbReference>
<organism evidence="2 3">
    <name type="scientific">Ceratocystis fimbriata f. sp. platani</name>
    <dbReference type="NCBI Taxonomy" id="88771"/>
    <lineage>
        <taxon>Eukaryota</taxon>
        <taxon>Fungi</taxon>
        <taxon>Dikarya</taxon>
        <taxon>Ascomycota</taxon>
        <taxon>Pezizomycotina</taxon>
        <taxon>Sordariomycetes</taxon>
        <taxon>Hypocreomycetidae</taxon>
        <taxon>Microascales</taxon>
        <taxon>Ceratocystidaceae</taxon>
        <taxon>Ceratocystis</taxon>
    </lineage>
</organism>
<dbReference type="GO" id="GO:0008081">
    <property type="term" value="F:phosphoric diester hydrolase activity"/>
    <property type="evidence" value="ECO:0007669"/>
    <property type="project" value="InterPro"/>
</dbReference>
<dbReference type="PANTHER" id="PTHR43805:SF1">
    <property type="entry name" value="GP-PDE DOMAIN-CONTAINING PROTEIN"/>
    <property type="match status" value="1"/>
</dbReference>
<evidence type="ECO:0000259" key="1">
    <source>
        <dbReference type="PROSITE" id="PS51704"/>
    </source>
</evidence>
<sequence length="343" mass="37707">MSPPNPAVINPNTTAVWARAKPHPVDPSIIVPQAVAHRGYSAVYPENSMAGFRGAIEEAGAQALETDVHLSRDGVVVLAHDNSLKRCFGRPQRVHELDFAELAKLRSLRPPHVPMPSLQELLEYLVEPQNSAIWMILDIKLHDDAVQLFQGIADVLARVPSPHRPWSQRILVGCWKPGYMALSQTYLPGIPLAYIGLSQAYAASAVLPEYPECALNLAMATVHGMNARSLDEFAQSPLFLWTVNDEAYMAWAVEHVALVGQRVGGVDAVVTDDPRRFNEVVARAAGPPGWQKRIGILDWIKMALIKMSMRVVSRVLLAGGWYGQVTVKAAVPKTKEKAKIEVE</sequence>
<gene>
    <name evidence="2" type="ORF">CFO_g4391</name>
</gene>
<name>A0A0F8AYA5_CERFI</name>
<comment type="caution">
    <text evidence="2">The sequence shown here is derived from an EMBL/GenBank/DDBJ whole genome shotgun (WGS) entry which is preliminary data.</text>
</comment>
<dbReference type="PROSITE" id="PS51704">
    <property type="entry name" value="GP_PDE"/>
    <property type="match status" value="1"/>
</dbReference>
<dbReference type="Proteomes" id="UP000034841">
    <property type="component" value="Unassembled WGS sequence"/>
</dbReference>
<dbReference type="GO" id="GO:0006629">
    <property type="term" value="P:lipid metabolic process"/>
    <property type="evidence" value="ECO:0007669"/>
    <property type="project" value="InterPro"/>
</dbReference>
<dbReference type="OrthoDB" id="1058301at2759"/>
<accession>A0A0F8AYA5</accession>
<dbReference type="AlphaFoldDB" id="A0A0F8AYA5"/>
<protein>
    <submittedName>
        <fullName evidence="2">Phosphatidylglycerol phospholipase C</fullName>
        <ecNumber evidence="2">3.1.4.-</ecNumber>
    </submittedName>
</protein>
<dbReference type="SUPFAM" id="SSF51695">
    <property type="entry name" value="PLC-like phosphodiesterases"/>
    <property type="match status" value="1"/>
</dbReference>
<dbReference type="Gene3D" id="3.20.20.190">
    <property type="entry name" value="Phosphatidylinositol (PI) phosphodiesterase"/>
    <property type="match status" value="1"/>
</dbReference>
<dbReference type="InterPro" id="IPR030395">
    <property type="entry name" value="GP_PDE_dom"/>
</dbReference>
<dbReference type="PANTHER" id="PTHR43805">
    <property type="entry name" value="GLYCEROPHOSPHORYL DIESTER PHOSPHODIESTERASE"/>
    <property type="match status" value="1"/>
</dbReference>
<dbReference type="InterPro" id="IPR017946">
    <property type="entry name" value="PLC-like_Pdiesterase_TIM-brl"/>
</dbReference>
<evidence type="ECO:0000313" key="3">
    <source>
        <dbReference type="Proteomes" id="UP000034841"/>
    </source>
</evidence>
<reference evidence="2 3" key="1">
    <citation type="submission" date="2015-04" db="EMBL/GenBank/DDBJ databases">
        <title>Genome sequence of Ceratocystis platani, a major pathogen of plane trees.</title>
        <authorList>
            <person name="Belbahri L."/>
        </authorList>
    </citation>
    <scope>NUCLEOTIDE SEQUENCE [LARGE SCALE GENOMIC DNA]</scope>
    <source>
        <strain evidence="2 3">CFO</strain>
    </source>
</reference>
<dbReference type="EC" id="3.1.4.-" evidence="2"/>
<feature type="domain" description="GP-PDE" evidence="1">
    <location>
        <begin position="32"/>
        <end position="281"/>
    </location>
</feature>
<keyword evidence="3" id="KW-1185">Reference proteome</keyword>
<evidence type="ECO:0000313" key="2">
    <source>
        <dbReference type="EMBL" id="KKF93256.1"/>
    </source>
</evidence>
<dbReference type="EMBL" id="LBBL01000263">
    <property type="protein sequence ID" value="KKF93256.1"/>
    <property type="molecule type" value="Genomic_DNA"/>
</dbReference>
<keyword evidence="2" id="KW-0378">Hydrolase</keyword>